<name>A0A376AGS9_9HYPH</name>
<evidence type="ECO:0000313" key="3">
    <source>
        <dbReference type="Proteomes" id="UP000254764"/>
    </source>
</evidence>
<protein>
    <recommendedName>
        <fullName evidence="4">Paraquat-inducible protein A</fullName>
    </recommendedName>
</protein>
<evidence type="ECO:0000256" key="1">
    <source>
        <dbReference type="SAM" id="Phobius"/>
    </source>
</evidence>
<keyword evidence="3" id="KW-1185">Reference proteome</keyword>
<dbReference type="AlphaFoldDB" id="A0A376AGS9"/>
<proteinExistence type="predicted"/>
<feature type="transmembrane region" description="Helical" evidence="1">
    <location>
        <begin position="127"/>
        <end position="146"/>
    </location>
</feature>
<keyword evidence="1" id="KW-1133">Transmembrane helix</keyword>
<evidence type="ECO:0008006" key="4">
    <source>
        <dbReference type="Google" id="ProtNLM"/>
    </source>
</evidence>
<dbReference type="EMBL" id="UEYP01000003">
    <property type="protein sequence ID" value="SSC66890.1"/>
    <property type="molecule type" value="Genomic_DNA"/>
</dbReference>
<evidence type="ECO:0000313" key="2">
    <source>
        <dbReference type="EMBL" id="SSC66890.1"/>
    </source>
</evidence>
<sequence>MIWVKAALLVLAPMFFALGVVLPLVRFEKLYFFVDNPSLVEIVVALWRDGNGGLALLVGLLSIAFPAVKLVGLAAEAFTVSESGPRGGLLHALVPFLSKWSMMDVLLVAIVIFAAKTSGLAEAFTQPGLWFYAASSVLAGLLHHLLRQGAVQ</sequence>
<keyword evidence="1" id="KW-0812">Transmembrane</keyword>
<feature type="transmembrane region" description="Helical" evidence="1">
    <location>
        <begin position="96"/>
        <end position="115"/>
    </location>
</feature>
<dbReference type="OrthoDB" id="5372500at2"/>
<keyword evidence="1" id="KW-0472">Membrane</keyword>
<dbReference type="STRING" id="1336235.GCA_000518785_02135"/>
<reference evidence="3" key="1">
    <citation type="submission" date="2018-07" db="EMBL/GenBank/DDBJ databases">
        <authorList>
            <person name="Peiro R."/>
            <person name="Begona"/>
            <person name="Cbmso G."/>
            <person name="Lopez M."/>
            <person name="Gonzalez S."/>
        </authorList>
    </citation>
    <scope>NUCLEOTIDE SEQUENCE [LARGE SCALE GENOMIC DNA]</scope>
</reference>
<organism evidence="2 3">
    <name type="scientific">Ciceribacter selenitireducens ATCC BAA-1503</name>
    <dbReference type="NCBI Taxonomy" id="1336235"/>
    <lineage>
        <taxon>Bacteria</taxon>
        <taxon>Pseudomonadati</taxon>
        <taxon>Pseudomonadota</taxon>
        <taxon>Alphaproteobacteria</taxon>
        <taxon>Hyphomicrobiales</taxon>
        <taxon>Rhizobiaceae</taxon>
        <taxon>Ciceribacter</taxon>
    </lineage>
</organism>
<dbReference type="Pfam" id="PF04403">
    <property type="entry name" value="PqiA"/>
    <property type="match status" value="1"/>
</dbReference>
<dbReference type="RefSeq" id="WP_115669597.1">
    <property type="nucleotide sequence ID" value="NZ_UEYP01000003.1"/>
</dbReference>
<feature type="transmembrane region" description="Helical" evidence="1">
    <location>
        <begin position="54"/>
        <end position="75"/>
    </location>
</feature>
<dbReference type="Proteomes" id="UP000254764">
    <property type="component" value="Unassembled WGS sequence"/>
</dbReference>
<accession>A0A376AGS9</accession>
<dbReference type="InterPro" id="IPR007498">
    <property type="entry name" value="PqiA-like"/>
</dbReference>
<gene>
    <name evidence="2" type="ORF">RHIZ70_2598</name>
</gene>